<evidence type="ECO:0000256" key="4">
    <source>
        <dbReference type="ARBA" id="ARBA00022842"/>
    </source>
</evidence>
<dbReference type="Gene3D" id="3.90.1660.10">
    <property type="entry name" value="CofE-like domain"/>
    <property type="match status" value="1"/>
</dbReference>
<gene>
    <name evidence="9" type="primary">cofE</name>
    <name evidence="9" type="ORF">CWI75_06930</name>
</gene>
<evidence type="ECO:0000256" key="7">
    <source>
        <dbReference type="ARBA" id="ARBA00023211"/>
    </source>
</evidence>
<dbReference type="Proteomes" id="UP000234845">
    <property type="component" value="Unassembled WGS sequence"/>
</dbReference>
<organism evidence="9 10">
    <name type="scientific">Kineobactrum sediminis</name>
    <dbReference type="NCBI Taxonomy" id="1905677"/>
    <lineage>
        <taxon>Bacteria</taxon>
        <taxon>Pseudomonadati</taxon>
        <taxon>Pseudomonadota</taxon>
        <taxon>Gammaproteobacteria</taxon>
        <taxon>Cellvibrionales</taxon>
        <taxon>Halieaceae</taxon>
        <taxon>Kineobactrum</taxon>
    </lineage>
</organism>
<evidence type="ECO:0000256" key="6">
    <source>
        <dbReference type="ARBA" id="ARBA00023134"/>
    </source>
</evidence>
<keyword evidence="1 9" id="KW-0436">Ligase</keyword>
<keyword evidence="5" id="KW-0630">Potassium</keyword>
<dbReference type="EMBL" id="PKLZ01000003">
    <property type="protein sequence ID" value="PLW83145.1"/>
    <property type="molecule type" value="Genomic_DNA"/>
</dbReference>
<dbReference type="NCBIfam" id="TIGR01916">
    <property type="entry name" value="F420_cofE"/>
    <property type="match status" value="1"/>
</dbReference>
<keyword evidence="3" id="KW-0547">Nucleotide-binding</keyword>
<evidence type="ECO:0000256" key="1">
    <source>
        <dbReference type="ARBA" id="ARBA00022598"/>
    </source>
</evidence>
<dbReference type="GO" id="GO:0052618">
    <property type="term" value="F:coenzyme F420-0:L-glutamate ligase activity"/>
    <property type="evidence" value="ECO:0007669"/>
    <property type="project" value="TreeGrafter"/>
</dbReference>
<dbReference type="SUPFAM" id="SSF144010">
    <property type="entry name" value="CofE-like"/>
    <property type="match status" value="1"/>
</dbReference>
<dbReference type="PANTHER" id="PTHR47917">
    <property type="match status" value="1"/>
</dbReference>
<evidence type="ECO:0000256" key="2">
    <source>
        <dbReference type="ARBA" id="ARBA00022723"/>
    </source>
</evidence>
<dbReference type="AlphaFoldDB" id="A0A2N5Y418"/>
<keyword evidence="10" id="KW-1185">Reference proteome</keyword>
<dbReference type="GO" id="GO:0005525">
    <property type="term" value="F:GTP binding"/>
    <property type="evidence" value="ECO:0007669"/>
    <property type="project" value="UniProtKB-KW"/>
</dbReference>
<evidence type="ECO:0000259" key="8">
    <source>
        <dbReference type="Pfam" id="PF01996"/>
    </source>
</evidence>
<dbReference type="Gene3D" id="3.30.1330.100">
    <property type="entry name" value="CofE-like"/>
    <property type="match status" value="1"/>
</dbReference>
<dbReference type="RefSeq" id="WP_101520746.1">
    <property type="nucleotide sequence ID" value="NZ_PKLZ01000003.1"/>
</dbReference>
<keyword evidence="2" id="KW-0479">Metal-binding</keyword>
<keyword evidence="4" id="KW-0460">Magnesium</keyword>
<comment type="caution">
    <text evidence="9">The sequence shown here is derived from an EMBL/GenBank/DDBJ whole genome shotgun (WGS) entry which is preliminary data.</text>
</comment>
<dbReference type="InterPro" id="IPR008225">
    <property type="entry name" value="F420-0_g-glutamyl_ligase"/>
</dbReference>
<sequence length="256" mass="27168">MSVRLELIALAGFPQVAPGDDLAALIAGNLAENELTLQAGDVLVLAQKIVSKAEGRYRRLADVEPGPRALELALQADKDPRLVELILSESREVLRVRPGVIIVEHRQGYVHANAGIDRSNIPDTAEDPQVLLLPEDCDASAATLRAALAGLCGGIDVQVIINDSAGRAWRNGTVGMALGTAGLEPLFNQVGEYDLFGNLLQVTEAAVADELAAAASLVMGQAAEGLPVVLVRGARLRRANDGSRSLLRPRTMDMFR</sequence>
<name>A0A2N5Y418_9GAMM</name>
<dbReference type="InterPro" id="IPR002847">
    <property type="entry name" value="F420-0_gamma-glut_ligase-dom"/>
</dbReference>
<dbReference type="OrthoDB" id="9788295at2"/>
<evidence type="ECO:0000256" key="5">
    <source>
        <dbReference type="ARBA" id="ARBA00022958"/>
    </source>
</evidence>
<accession>A0A2N5Y418</accession>
<keyword evidence="6" id="KW-0342">GTP-binding</keyword>
<dbReference type="GO" id="GO:0046872">
    <property type="term" value="F:metal ion binding"/>
    <property type="evidence" value="ECO:0007669"/>
    <property type="project" value="UniProtKB-KW"/>
</dbReference>
<reference evidence="10" key="1">
    <citation type="submission" date="2017-11" db="EMBL/GenBank/DDBJ databases">
        <title>The draft genome sequence of Chromatocurvus sp. F02.</title>
        <authorList>
            <person name="Du Z.-J."/>
            <person name="Chang Y.-Q."/>
        </authorList>
    </citation>
    <scope>NUCLEOTIDE SEQUENCE [LARGE SCALE GENOMIC DNA]</scope>
    <source>
        <strain evidence="10">F02</strain>
    </source>
</reference>
<keyword evidence="7" id="KW-0464">Manganese</keyword>
<dbReference type="Pfam" id="PF01996">
    <property type="entry name" value="F420_ligase"/>
    <property type="match status" value="1"/>
</dbReference>
<feature type="domain" description="Coenzyme F420:L-glutamate ligase-like" evidence="8">
    <location>
        <begin position="13"/>
        <end position="233"/>
    </location>
</feature>
<evidence type="ECO:0000313" key="9">
    <source>
        <dbReference type="EMBL" id="PLW83145.1"/>
    </source>
</evidence>
<protein>
    <submittedName>
        <fullName evidence="9">Coenzyme F420-0:L-glutamate ligase</fullName>
    </submittedName>
</protein>
<evidence type="ECO:0000256" key="3">
    <source>
        <dbReference type="ARBA" id="ARBA00022741"/>
    </source>
</evidence>
<evidence type="ECO:0000313" key="10">
    <source>
        <dbReference type="Proteomes" id="UP000234845"/>
    </source>
</evidence>
<proteinExistence type="predicted"/>
<dbReference type="PANTHER" id="PTHR47917:SF1">
    <property type="entry name" value="COENZYME F420:L-GLUTAMATE LIGASE"/>
    <property type="match status" value="1"/>
</dbReference>